<dbReference type="EMBL" id="JXTC01000081">
    <property type="protein sequence ID" value="PON90706.1"/>
    <property type="molecule type" value="Genomic_DNA"/>
</dbReference>
<reference evidence="4" key="1">
    <citation type="submission" date="2016-06" db="EMBL/GenBank/DDBJ databases">
        <title>Parallel loss of symbiosis genes in relatives of nitrogen-fixing non-legume Parasponia.</title>
        <authorList>
            <person name="Van Velzen R."/>
            <person name="Holmer R."/>
            <person name="Bu F."/>
            <person name="Rutten L."/>
            <person name="Van Zeijl A."/>
            <person name="Liu W."/>
            <person name="Santuari L."/>
            <person name="Cao Q."/>
            <person name="Sharma T."/>
            <person name="Shen D."/>
            <person name="Roswanjaya Y."/>
            <person name="Wardhani T."/>
            <person name="Kalhor M.S."/>
            <person name="Jansen J."/>
            <person name="Van den Hoogen J."/>
            <person name="Gungor B."/>
            <person name="Hartog M."/>
            <person name="Hontelez J."/>
            <person name="Verver J."/>
            <person name="Yang W.-C."/>
            <person name="Schijlen E."/>
            <person name="Repin R."/>
            <person name="Schilthuizen M."/>
            <person name="Schranz E."/>
            <person name="Heidstra R."/>
            <person name="Miyata K."/>
            <person name="Fedorova E."/>
            <person name="Kohlen W."/>
            <person name="Bisseling T."/>
            <person name="Smit S."/>
            <person name="Geurts R."/>
        </authorList>
    </citation>
    <scope>NUCLEOTIDE SEQUENCE [LARGE SCALE GENOMIC DNA]</scope>
    <source>
        <strain evidence="4">cv. RG33-2</strain>
    </source>
</reference>
<feature type="region of interest" description="Disordered" evidence="1">
    <location>
        <begin position="581"/>
        <end position="600"/>
    </location>
</feature>
<feature type="region of interest" description="Disordered" evidence="1">
    <location>
        <begin position="139"/>
        <end position="181"/>
    </location>
</feature>
<accession>A0A2P5EYT8</accession>
<dbReference type="Proteomes" id="UP000237000">
    <property type="component" value="Unassembled WGS sequence"/>
</dbReference>
<keyword evidence="4" id="KW-1185">Reference proteome</keyword>
<sequence length="840" mass="91523">MGSESKNGVGLGELSPATRKMIQNLKEIVSNCTESEIYAVLKECNMDPDDAVQRLLSQDTFHEVKSKRERRKEMKETQELRPRVTYSGLTRGIKSSSERNIGWGGSIQGSYEEIGNVAYKGDNVSVALSLSSHVKGGTINQQPSFNSDSFNTDSRGQSIGTGDVISTTLQPSPGPGCWSAWSGSSGGHLSMADIVRMGRPPSKFSPNASETSYTNQDAGTTNSDHYYENPSQVLAPNQAELPRDLHPKKASNVSGTIYKSGNTIGQNAFVDGQHVVERPTAASSSSILEASVALDSDMYSSQSKFYGNGSELSRNCDSENIQASEMQFTNEKIISDNTISVYDSNRQKIVTNVVGASQSDDSETGSASNLSDPSYPAALTDNDVVAAKLQHLSLGKEDPENDSTVVLPGHLQALAADCSHLSFGTYKSGNNSSSTGLLQSNQLKEGDLQEASTTLDGFPAGHLETRSIVYDVDESNRSFYNTHRAIADARHYDLRSELMKQNVSEASLGSEFIKPSLHDYNVINRATPELSFARTQPNIRNISVQNERTTSNAELSDLLLSHIQSLQGSDHLQPQFPMTQSISSRHSNTEPSISSPTISFSEVRKPPGTFSLSVPSSVLPQHRVAHSYSQPTLPLEQPSNNMIGYSGLPQSYSRLPSTFKQAYAGGDELQRSLADLKYSVPNYGASMNRFPEVSATAGYGTSSNVPGSYLHTSSASPMINSSYGDVFHPQYKDRNHFTPLEQNNSSSTLNYGPGSRTLSAAQESAFYSSLGQNQQYAGYRQVQQSSQHYGASDYADLYRSQMAMRQEHHQRNLGGLNNGSIQDLLSQQSNQLHPFWQQNH</sequence>
<feature type="region of interest" description="Disordered" evidence="1">
    <location>
        <begin position="197"/>
        <end position="226"/>
    </location>
</feature>
<dbReference type="STRING" id="63057.A0A2P5EYT8"/>
<dbReference type="PANTHER" id="PTHR46445:SF7">
    <property type="entry name" value="GBF-INTERACTING PROTEIN 1 N-TERMINAL DOMAIN-CONTAINING PROTEIN"/>
    <property type="match status" value="1"/>
</dbReference>
<feature type="region of interest" description="Disordered" evidence="1">
    <location>
        <begin position="353"/>
        <end position="376"/>
    </location>
</feature>
<dbReference type="AlphaFoldDB" id="A0A2P5EYT8"/>
<dbReference type="CDD" id="cd14279">
    <property type="entry name" value="CUE"/>
    <property type="match status" value="1"/>
</dbReference>
<evidence type="ECO:0000256" key="1">
    <source>
        <dbReference type="SAM" id="MobiDB-lite"/>
    </source>
</evidence>
<comment type="caution">
    <text evidence="3">The sequence shown here is derived from an EMBL/GenBank/DDBJ whole genome shotgun (WGS) entry which is preliminary data.</text>
</comment>
<proteinExistence type="predicted"/>
<name>A0A2P5EYT8_TREOI</name>
<dbReference type="InParanoid" id="A0A2P5EYT8"/>
<feature type="compositionally biased region" description="Polar residues" evidence="1">
    <location>
        <begin position="139"/>
        <end position="170"/>
    </location>
</feature>
<dbReference type="InterPro" id="IPR009719">
    <property type="entry name" value="GIP1_N"/>
</dbReference>
<organism evidence="3 4">
    <name type="scientific">Trema orientale</name>
    <name type="common">Charcoal tree</name>
    <name type="synonym">Celtis orientalis</name>
    <dbReference type="NCBI Taxonomy" id="63057"/>
    <lineage>
        <taxon>Eukaryota</taxon>
        <taxon>Viridiplantae</taxon>
        <taxon>Streptophyta</taxon>
        <taxon>Embryophyta</taxon>
        <taxon>Tracheophyta</taxon>
        <taxon>Spermatophyta</taxon>
        <taxon>Magnoliopsida</taxon>
        <taxon>eudicotyledons</taxon>
        <taxon>Gunneridae</taxon>
        <taxon>Pentapetalae</taxon>
        <taxon>rosids</taxon>
        <taxon>fabids</taxon>
        <taxon>Rosales</taxon>
        <taxon>Cannabaceae</taxon>
        <taxon>Trema</taxon>
    </lineage>
</organism>
<feature type="compositionally biased region" description="Polar residues" evidence="1">
    <location>
        <begin position="204"/>
        <end position="226"/>
    </location>
</feature>
<protein>
    <submittedName>
        <fullName evidence="3">GBF-interacting protein</fullName>
    </submittedName>
</protein>
<feature type="compositionally biased region" description="Polar residues" evidence="1">
    <location>
        <begin position="353"/>
        <end position="372"/>
    </location>
</feature>
<evidence type="ECO:0000313" key="4">
    <source>
        <dbReference type="Proteomes" id="UP000237000"/>
    </source>
</evidence>
<dbReference type="InterPro" id="IPR009060">
    <property type="entry name" value="UBA-like_sf"/>
</dbReference>
<evidence type="ECO:0000313" key="3">
    <source>
        <dbReference type="EMBL" id="PON90706.1"/>
    </source>
</evidence>
<dbReference type="PANTHER" id="PTHR46445">
    <property type="entry name" value="RNA POLYMERASE II DEGRADATION FACTOR-LIKE PROTEIN (DUF1296)"/>
    <property type="match status" value="1"/>
</dbReference>
<dbReference type="SUPFAM" id="SSF46934">
    <property type="entry name" value="UBA-like"/>
    <property type="match status" value="1"/>
</dbReference>
<dbReference type="OrthoDB" id="762072at2759"/>
<feature type="domain" description="GBF-interacting protein 1 N-terminal" evidence="2">
    <location>
        <begin position="17"/>
        <end position="73"/>
    </location>
</feature>
<evidence type="ECO:0000259" key="2">
    <source>
        <dbReference type="Pfam" id="PF06972"/>
    </source>
</evidence>
<dbReference type="Pfam" id="PF06972">
    <property type="entry name" value="GIP1_N"/>
    <property type="match status" value="1"/>
</dbReference>
<gene>
    <name evidence="3" type="ORF">TorRG33x02_135630</name>
</gene>